<dbReference type="HOGENOM" id="CLU_2165115_0_0_2"/>
<reference evidence="1 2" key="1">
    <citation type="journal article" date="2010" name="Appl. Environ. Microbiol.">
        <title>The genome sequence of the crenarchaeon Acidilobus saccharovorans supports a new order, Acidilobales, and suggests an important ecological role in terrestrial acidic hot springs.</title>
        <authorList>
            <person name="Mardanov A.V."/>
            <person name="Svetlitchnyi V.A."/>
            <person name="Beletsky A.V."/>
            <person name="Prokofeva M.I."/>
            <person name="Bonch-Osmolovskaya E.A."/>
            <person name="Ravin N.V."/>
            <person name="Skryabin K.G."/>
        </authorList>
    </citation>
    <scope>NUCLEOTIDE SEQUENCE [LARGE SCALE GENOMIC DNA]</scope>
    <source>
        <strain evidence="2">DSM 16705 / JCM 18335 / VKM B-2471 / 345-15</strain>
    </source>
</reference>
<protein>
    <recommendedName>
        <fullName evidence="3">Methyltransferase FkbM domain-containing protein</fullName>
    </recommendedName>
</protein>
<dbReference type="InterPro" id="IPR029063">
    <property type="entry name" value="SAM-dependent_MTases_sf"/>
</dbReference>
<dbReference type="EMBL" id="CP001742">
    <property type="protein sequence ID" value="ADL19062.1"/>
    <property type="molecule type" value="Genomic_DNA"/>
</dbReference>
<evidence type="ECO:0000313" key="1">
    <source>
        <dbReference type="EMBL" id="ADL19062.1"/>
    </source>
</evidence>
<dbReference type="STRING" id="666510.ASAC_0656"/>
<evidence type="ECO:0000313" key="2">
    <source>
        <dbReference type="Proteomes" id="UP000000346"/>
    </source>
</evidence>
<organism evidence="1 2">
    <name type="scientific">Acidilobus saccharovorans (strain DSM 16705 / JCM 18335 / VKM B-2471 / 345-15)</name>
    <dbReference type="NCBI Taxonomy" id="666510"/>
    <lineage>
        <taxon>Archaea</taxon>
        <taxon>Thermoproteota</taxon>
        <taxon>Thermoprotei</taxon>
        <taxon>Acidilobales</taxon>
        <taxon>Acidilobaceae</taxon>
        <taxon>Acidilobus</taxon>
    </lineage>
</organism>
<evidence type="ECO:0008006" key="3">
    <source>
        <dbReference type="Google" id="ProtNLM"/>
    </source>
</evidence>
<sequence length="110" mass="11989">MRDSGGFSTVSSTSPGNEGCWVPAVSLESLLSEVRSPYLLKVDCEGCEADLVSREPHAVEAFKYIILKSHPHVTGIPHERLISSIEGLGFTCRRLGVTVSDATTFYCTKR</sequence>
<dbReference type="AlphaFoldDB" id="D9Q174"/>
<name>D9Q174_ACIS3</name>
<dbReference type="KEGG" id="asc:ASAC_0656"/>
<gene>
    <name evidence="1" type="ordered locus">ASAC_0656</name>
</gene>
<keyword evidence="2" id="KW-1185">Reference proteome</keyword>
<dbReference type="Proteomes" id="UP000000346">
    <property type="component" value="Chromosome"/>
</dbReference>
<dbReference type="eggNOG" id="arCOG01400">
    <property type="taxonomic scope" value="Archaea"/>
</dbReference>
<accession>D9Q174</accession>
<dbReference type="SUPFAM" id="SSF53335">
    <property type="entry name" value="S-adenosyl-L-methionine-dependent methyltransferases"/>
    <property type="match status" value="1"/>
</dbReference>
<proteinExistence type="predicted"/>
<dbReference type="InParanoid" id="D9Q174"/>